<gene>
    <name evidence="1" type="ORF">ARMGADRAFT_941142</name>
</gene>
<dbReference type="EMBL" id="KZ293687">
    <property type="protein sequence ID" value="PBK85954.1"/>
    <property type="molecule type" value="Genomic_DNA"/>
</dbReference>
<dbReference type="AlphaFoldDB" id="A0A2H3CWU7"/>
<reference evidence="2" key="1">
    <citation type="journal article" date="2017" name="Nat. Ecol. Evol.">
        <title>Genome expansion and lineage-specific genetic innovations in the forest pathogenic fungi Armillaria.</title>
        <authorList>
            <person name="Sipos G."/>
            <person name="Prasanna A.N."/>
            <person name="Walter M.C."/>
            <person name="O'Connor E."/>
            <person name="Balint B."/>
            <person name="Krizsan K."/>
            <person name="Kiss B."/>
            <person name="Hess J."/>
            <person name="Varga T."/>
            <person name="Slot J."/>
            <person name="Riley R."/>
            <person name="Boka B."/>
            <person name="Rigling D."/>
            <person name="Barry K."/>
            <person name="Lee J."/>
            <person name="Mihaltcheva S."/>
            <person name="LaButti K."/>
            <person name="Lipzen A."/>
            <person name="Waldron R."/>
            <person name="Moloney N.M."/>
            <person name="Sperisen C."/>
            <person name="Kredics L."/>
            <person name="Vagvoelgyi C."/>
            <person name="Patrignani A."/>
            <person name="Fitzpatrick D."/>
            <person name="Nagy I."/>
            <person name="Doyle S."/>
            <person name="Anderson J.B."/>
            <person name="Grigoriev I.V."/>
            <person name="Gueldener U."/>
            <person name="Muensterkoetter M."/>
            <person name="Nagy L.G."/>
        </authorList>
    </citation>
    <scope>NUCLEOTIDE SEQUENCE [LARGE SCALE GENOMIC DNA]</scope>
    <source>
        <strain evidence="2">Ar21-2</strain>
    </source>
</reference>
<dbReference type="Pfam" id="PF14223">
    <property type="entry name" value="Retrotran_gag_2"/>
    <property type="match status" value="1"/>
</dbReference>
<dbReference type="InParanoid" id="A0A2H3CWU7"/>
<organism evidence="1 2">
    <name type="scientific">Armillaria gallica</name>
    <name type="common">Bulbous honey fungus</name>
    <name type="synonym">Armillaria bulbosa</name>
    <dbReference type="NCBI Taxonomy" id="47427"/>
    <lineage>
        <taxon>Eukaryota</taxon>
        <taxon>Fungi</taxon>
        <taxon>Dikarya</taxon>
        <taxon>Basidiomycota</taxon>
        <taxon>Agaricomycotina</taxon>
        <taxon>Agaricomycetes</taxon>
        <taxon>Agaricomycetidae</taxon>
        <taxon>Agaricales</taxon>
        <taxon>Marasmiineae</taxon>
        <taxon>Physalacriaceae</taxon>
        <taxon>Armillaria</taxon>
    </lineage>
</organism>
<accession>A0A2H3CWU7</accession>
<sequence length="143" mass="16451">MSSSTSTVKLLNLPHLKDNSTNHILYKEQILNVATSKGLRRVLYGTTKKPMEMTEMNRDYYLPGHPAPLSDNKVEKQLTLQDVYDQKEAQVHEMMYETISTLTFMQIKNKPTAAAMWKRLTSIFSEKGIYKLQNQHCPDDGDI</sequence>
<dbReference type="Proteomes" id="UP000217790">
    <property type="component" value="Unassembled WGS sequence"/>
</dbReference>
<dbReference type="OrthoDB" id="3015170at2759"/>
<keyword evidence="2" id="KW-1185">Reference proteome</keyword>
<evidence type="ECO:0000313" key="2">
    <source>
        <dbReference type="Proteomes" id="UP000217790"/>
    </source>
</evidence>
<name>A0A2H3CWU7_ARMGA</name>
<evidence type="ECO:0000313" key="1">
    <source>
        <dbReference type="EMBL" id="PBK85954.1"/>
    </source>
</evidence>
<proteinExistence type="predicted"/>
<protein>
    <submittedName>
        <fullName evidence="1">Uncharacterized protein</fullName>
    </submittedName>
</protein>
<dbReference type="STRING" id="47427.A0A2H3CWU7"/>